<evidence type="ECO:0000313" key="1">
    <source>
        <dbReference type="EMBL" id="GME81752.1"/>
    </source>
</evidence>
<gene>
    <name evidence="1" type="ORF">Cboi02_000664100</name>
</gene>
<accession>A0A9W6WDV1</accession>
<sequence length="306" mass="35811">MVLKQNGKEFNLDYWLSVYLSNEDVVSDRDEVSQNLVISLLDDIVNLIRHEYKDLIFKEKKENDIGKLLGFRPSYQNYGVILQLNEILKDYLIRIEDEEDLENLEVITNLNIIYVNYFIETKASSIQEGNEESNLYLILNKFYKYIGIIFENIRDGNVVNESLQVPYIDLINKYFNLVVNISSYQDFDNTKYLHEYGGKKQGISSGENPFSSAIDLILLSNSVMSNEELSKVAETFDVRSSMETMKIIFDDTEYAQGDKNLMKFQYLNFQSFIIFNKLISHSKIFHEFKENFEELTLLFHSNPLIS</sequence>
<organism evidence="1 2">
    <name type="scientific">Candida boidinii</name>
    <name type="common">Yeast</name>
    <dbReference type="NCBI Taxonomy" id="5477"/>
    <lineage>
        <taxon>Eukaryota</taxon>
        <taxon>Fungi</taxon>
        <taxon>Dikarya</taxon>
        <taxon>Ascomycota</taxon>
        <taxon>Saccharomycotina</taxon>
        <taxon>Pichiomycetes</taxon>
        <taxon>Pichiales</taxon>
        <taxon>Pichiaceae</taxon>
        <taxon>Ogataea</taxon>
        <taxon>Ogataea/Candida clade</taxon>
    </lineage>
</organism>
<evidence type="ECO:0000313" key="2">
    <source>
        <dbReference type="Proteomes" id="UP001165120"/>
    </source>
</evidence>
<dbReference type="Proteomes" id="UP001165120">
    <property type="component" value="Unassembled WGS sequence"/>
</dbReference>
<keyword evidence="2" id="KW-1185">Reference proteome</keyword>
<name>A0A9W6WDV1_CANBO</name>
<dbReference type="EMBL" id="BSXN01004733">
    <property type="protein sequence ID" value="GME81752.1"/>
    <property type="molecule type" value="Genomic_DNA"/>
</dbReference>
<reference evidence="1" key="1">
    <citation type="submission" date="2023-04" db="EMBL/GenBank/DDBJ databases">
        <title>Candida boidinii NBRC 10035.</title>
        <authorList>
            <person name="Ichikawa N."/>
            <person name="Sato H."/>
            <person name="Tonouchi N."/>
        </authorList>
    </citation>
    <scope>NUCLEOTIDE SEQUENCE</scope>
    <source>
        <strain evidence="1">NBRC 10035</strain>
    </source>
</reference>
<protein>
    <submittedName>
        <fullName evidence="1">Unnamed protein product</fullName>
    </submittedName>
</protein>
<proteinExistence type="predicted"/>
<comment type="caution">
    <text evidence="1">The sequence shown here is derived from an EMBL/GenBank/DDBJ whole genome shotgun (WGS) entry which is preliminary data.</text>
</comment>
<dbReference type="AlphaFoldDB" id="A0A9W6WDV1"/>